<dbReference type="InterPro" id="IPR051203">
    <property type="entry name" value="Polysaccharide_Synthase-Rel"/>
</dbReference>
<dbReference type="InterPro" id="IPR003869">
    <property type="entry name" value="Polysac_CapD-like"/>
</dbReference>
<evidence type="ECO:0000313" key="3">
    <source>
        <dbReference type="EMBL" id="RLQ97141.1"/>
    </source>
</evidence>
<dbReference type="CDD" id="cd05237">
    <property type="entry name" value="UDP_invert_4-6DH_SDR_e"/>
    <property type="match status" value="1"/>
</dbReference>
<dbReference type="AlphaFoldDB" id="A0A3L7K4Z0"/>
<dbReference type="OrthoDB" id="9803111at2"/>
<protein>
    <submittedName>
        <fullName evidence="3">Polysaccharide biosynthesis protein</fullName>
    </submittedName>
</protein>
<sequence length="334" mass="37380">MFKNKRILITGGTGSIGSEIVRQVLEKSPEVIRIYSRDESKHFQLQQEFANHENIRFLVGDVRDKDRLAYATKEVDIIFHAAALKHVPSCEFNPFEAVKTNVLGTQNVIEAAIANKVQRVVSISTDKVVNPVNTMGATKLLSEKILMAAELYKGNSPTKFSCVRFGNVMGSRGSVIPLFKAQIQKGLPITLTHQNMTRFMMTIKDAATLVLQAAEKGIGGETFVLKMPIINIHDLAEILLEEHLSNHRKHIHPGIVEIGIRPGEKLHEELMTLEESERAYESSSMYMILPIGPMRKEIPPDFKKAKRRAYVSSKSAAMSKEDIRSLLSLKGFLD</sequence>
<dbReference type="InterPro" id="IPR036291">
    <property type="entry name" value="NAD(P)-bd_dom_sf"/>
</dbReference>
<gene>
    <name evidence="3" type="ORF">D9X91_03015</name>
</gene>
<evidence type="ECO:0000259" key="2">
    <source>
        <dbReference type="Pfam" id="PF02719"/>
    </source>
</evidence>
<accession>A0A3L7K4Z0</accession>
<reference evidence="3 4" key="1">
    <citation type="submission" date="2018-10" db="EMBL/GenBank/DDBJ databases">
        <title>Falsibacillus sp. genome draft.</title>
        <authorList>
            <person name="Shi S."/>
        </authorList>
    </citation>
    <scope>NUCLEOTIDE SEQUENCE [LARGE SCALE GENOMIC DNA]</scope>
    <source>
        <strain evidence="3 4">GY 10110</strain>
    </source>
</reference>
<proteinExistence type="inferred from homology"/>
<name>A0A3L7K4Z0_9BACI</name>
<comment type="caution">
    <text evidence="3">The sequence shown here is derived from an EMBL/GenBank/DDBJ whole genome shotgun (WGS) entry which is preliminary data.</text>
</comment>
<dbReference type="RefSeq" id="WP_121679091.1">
    <property type="nucleotide sequence ID" value="NZ_RCVZ01000002.1"/>
</dbReference>
<feature type="domain" description="Polysaccharide biosynthesis protein CapD-like" evidence="2">
    <location>
        <begin position="7"/>
        <end position="288"/>
    </location>
</feature>
<organism evidence="3 4">
    <name type="scientific">Falsibacillus albus</name>
    <dbReference type="NCBI Taxonomy" id="2478915"/>
    <lineage>
        <taxon>Bacteria</taxon>
        <taxon>Bacillati</taxon>
        <taxon>Bacillota</taxon>
        <taxon>Bacilli</taxon>
        <taxon>Bacillales</taxon>
        <taxon>Bacillaceae</taxon>
        <taxon>Falsibacillus</taxon>
    </lineage>
</organism>
<evidence type="ECO:0000256" key="1">
    <source>
        <dbReference type="ARBA" id="ARBA00007430"/>
    </source>
</evidence>
<dbReference type="Gene3D" id="3.40.50.720">
    <property type="entry name" value="NAD(P)-binding Rossmann-like Domain"/>
    <property type="match status" value="1"/>
</dbReference>
<dbReference type="Pfam" id="PF02719">
    <property type="entry name" value="Polysacc_synt_2"/>
    <property type="match status" value="1"/>
</dbReference>
<dbReference type="Proteomes" id="UP000276770">
    <property type="component" value="Unassembled WGS sequence"/>
</dbReference>
<dbReference type="EMBL" id="RCVZ01000002">
    <property type="protein sequence ID" value="RLQ97141.1"/>
    <property type="molecule type" value="Genomic_DNA"/>
</dbReference>
<dbReference type="PANTHER" id="PTHR43318">
    <property type="entry name" value="UDP-N-ACETYLGLUCOSAMINE 4,6-DEHYDRATASE"/>
    <property type="match status" value="1"/>
</dbReference>
<comment type="similarity">
    <text evidence="1">Belongs to the polysaccharide synthase family.</text>
</comment>
<evidence type="ECO:0000313" key="4">
    <source>
        <dbReference type="Proteomes" id="UP000276770"/>
    </source>
</evidence>
<dbReference type="PANTHER" id="PTHR43318:SF2">
    <property type="entry name" value="UDP-N-ACETYLGLUCOSAMINE 4,6-DEHYDRATASE (INVERTING)"/>
    <property type="match status" value="1"/>
</dbReference>
<keyword evidence="4" id="KW-1185">Reference proteome</keyword>
<dbReference type="SUPFAM" id="SSF51735">
    <property type="entry name" value="NAD(P)-binding Rossmann-fold domains"/>
    <property type="match status" value="1"/>
</dbReference>